<feature type="transmembrane region" description="Helical" evidence="10">
    <location>
        <begin position="149"/>
        <end position="167"/>
    </location>
</feature>
<evidence type="ECO:0000256" key="4">
    <source>
        <dbReference type="ARBA" id="ARBA00023040"/>
    </source>
</evidence>
<reference evidence="12" key="1">
    <citation type="submission" date="2018-07" db="EMBL/GenBank/DDBJ databases">
        <authorList>
            <person name="Nielsen S.K.D."/>
            <person name="Koch T.L."/>
            <person name="Hauser F."/>
            <person name="Garm A.L."/>
            <person name="Grimmelikhuijzen C.J.P."/>
        </authorList>
    </citation>
    <scope>NUCLEOTIDE SEQUENCE</scope>
</reference>
<keyword evidence="2 8" id="KW-0812">Transmembrane</keyword>
<keyword evidence="7 8" id="KW-0807">Transducer</keyword>
<sequence>MAFNMTTATPNATIPVVYIDASRYEIPLATKVIIGVLFLIGFPCGLLGNVLVIFAVAFTRLRQRVSSLLILNLAVTDLLVSALPMPLYGIYYVFYWPQWDFGRPLCKVSHYVMRVCGTMSVLTLVVIAIDRYFAVIRNRLLARRQRMSLVLSVLWFISLVAMVYPLLGDGVEYVSLGGKNFDVCVKMSGEPIKEKSFVATLLLQTVVSVLIVSCLLGIYITMIRSIWRTRHLSGTNDVEVQGKRQNSRAVVLMFVILVAFIISWVPYWLVTLFRLYPPNKEKGIDPSVVLVFYTFAILNSAWNPVLYALVSKGFRKAYKQIMTGNFQYSVRSSGYQDGTRATRIRAFSGKQSFNRTGTSEVEKGEQASEKDK</sequence>
<evidence type="ECO:0000256" key="3">
    <source>
        <dbReference type="ARBA" id="ARBA00022989"/>
    </source>
</evidence>
<evidence type="ECO:0000313" key="12">
    <source>
        <dbReference type="EMBL" id="QBS47869.1"/>
    </source>
</evidence>
<name>A0A4D5XWN0_TRICY</name>
<dbReference type="GO" id="GO:0007218">
    <property type="term" value="P:neuropeptide signaling pathway"/>
    <property type="evidence" value="ECO:0007669"/>
    <property type="project" value="UniProtKB-KW"/>
</dbReference>
<feature type="domain" description="G-protein coupled receptors family 1 profile" evidence="11">
    <location>
        <begin position="48"/>
        <end position="307"/>
    </location>
</feature>
<dbReference type="InterPro" id="IPR017452">
    <property type="entry name" value="GPCR_Rhodpsn_7TM"/>
</dbReference>
<dbReference type="Pfam" id="PF00001">
    <property type="entry name" value="7tm_1"/>
    <property type="match status" value="1"/>
</dbReference>
<evidence type="ECO:0000259" key="11">
    <source>
        <dbReference type="PROSITE" id="PS50262"/>
    </source>
</evidence>
<comment type="subcellular location">
    <subcellularLocation>
        <location evidence="1">Membrane</location>
        <topology evidence="1">Multi-pass membrane protein</topology>
    </subcellularLocation>
</comment>
<dbReference type="AlphaFoldDB" id="A0A4D5XWN0"/>
<evidence type="ECO:0000256" key="10">
    <source>
        <dbReference type="SAM" id="Phobius"/>
    </source>
</evidence>
<dbReference type="EMBL" id="MH644093">
    <property type="protein sequence ID" value="QBS47869.1"/>
    <property type="molecule type" value="mRNA"/>
</dbReference>
<dbReference type="InterPro" id="IPR000276">
    <property type="entry name" value="GPCR_Rhodpsn"/>
</dbReference>
<feature type="region of interest" description="Disordered" evidence="9">
    <location>
        <begin position="351"/>
        <end position="372"/>
    </location>
</feature>
<evidence type="ECO:0000256" key="7">
    <source>
        <dbReference type="ARBA" id="ARBA00023224"/>
    </source>
</evidence>
<keyword evidence="3 10" id="KW-1133">Transmembrane helix</keyword>
<dbReference type="Gene3D" id="1.20.1070.10">
    <property type="entry name" value="Rhodopsin 7-helix transmembrane proteins"/>
    <property type="match status" value="1"/>
</dbReference>
<evidence type="ECO:0000256" key="2">
    <source>
        <dbReference type="ARBA" id="ARBA00022692"/>
    </source>
</evidence>
<dbReference type="PRINTS" id="PR00237">
    <property type="entry name" value="GPCRRHODOPSN"/>
</dbReference>
<comment type="similarity">
    <text evidence="8">Belongs to the G-protein coupled receptor 1 family.</text>
</comment>
<reference evidence="12" key="2">
    <citation type="journal article" date="2019" name="BMC Genomics">
        <title>De novo transcriptome assembly of the cubomedusa Tripedalia cystophora, including the analysis of a set of genes involved in peptidergic neurotransmission.</title>
        <authorList>
            <person name="Nielsen S.K."/>
            <person name="Koch T.L."/>
            <person name="Hauser F."/>
            <person name="Garm A."/>
            <person name="Grimmelikhuijzen C.J."/>
        </authorList>
    </citation>
    <scope>NUCLEOTIDE SEQUENCE</scope>
</reference>
<accession>A0A4D5XWN0</accession>
<dbReference type="PROSITE" id="PS00237">
    <property type="entry name" value="G_PROTEIN_RECEP_F1_1"/>
    <property type="match status" value="1"/>
</dbReference>
<keyword evidence="4 8" id="KW-0297">G-protein coupled receptor</keyword>
<feature type="transmembrane region" description="Helical" evidence="10">
    <location>
        <begin position="290"/>
        <end position="310"/>
    </location>
</feature>
<evidence type="ECO:0000256" key="1">
    <source>
        <dbReference type="ARBA" id="ARBA00004141"/>
    </source>
</evidence>
<feature type="compositionally biased region" description="Basic and acidic residues" evidence="9">
    <location>
        <begin position="360"/>
        <end position="372"/>
    </location>
</feature>
<feature type="transmembrane region" description="Helical" evidence="10">
    <location>
        <begin position="249"/>
        <end position="270"/>
    </location>
</feature>
<dbReference type="PROSITE" id="PS50262">
    <property type="entry name" value="G_PROTEIN_RECEP_F1_2"/>
    <property type="match status" value="1"/>
</dbReference>
<keyword evidence="5 10" id="KW-0472">Membrane</keyword>
<dbReference type="SUPFAM" id="SSF81321">
    <property type="entry name" value="Family A G protein-coupled receptor-like"/>
    <property type="match status" value="1"/>
</dbReference>
<organism evidence="12">
    <name type="scientific">Tripedalia cystophora</name>
    <name type="common">Mangrove box jellyfish</name>
    <dbReference type="NCBI Taxonomy" id="6141"/>
    <lineage>
        <taxon>Eukaryota</taxon>
        <taxon>Metazoa</taxon>
        <taxon>Cnidaria</taxon>
        <taxon>Cubozoa</taxon>
        <taxon>Carybdeida</taxon>
        <taxon>Tripedaliidae</taxon>
        <taxon>Tripedalia</taxon>
    </lineage>
</organism>
<evidence type="ECO:0000256" key="5">
    <source>
        <dbReference type="ARBA" id="ARBA00023136"/>
    </source>
</evidence>
<evidence type="ECO:0000256" key="9">
    <source>
        <dbReference type="SAM" id="MobiDB-lite"/>
    </source>
</evidence>
<keyword evidence="12" id="KW-0527">Neuropeptide</keyword>
<feature type="transmembrane region" description="Helical" evidence="10">
    <location>
        <begin position="197"/>
        <end position="220"/>
    </location>
</feature>
<keyword evidence="6 8" id="KW-0675">Receptor</keyword>
<dbReference type="PANTHER" id="PTHR45695:SF9">
    <property type="entry name" value="LEUCOKININ RECEPTOR"/>
    <property type="match status" value="1"/>
</dbReference>
<dbReference type="PANTHER" id="PTHR45695">
    <property type="entry name" value="LEUCOKININ RECEPTOR-RELATED"/>
    <property type="match status" value="1"/>
</dbReference>
<protein>
    <submittedName>
        <fullName evidence="12">Neuropeptide-like GPCR</fullName>
    </submittedName>
</protein>
<dbReference type="SMART" id="SM01381">
    <property type="entry name" value="7TM_GPCR_Srsx"/>
    <property type="match status" value="1"/>
</dbReference>
<dbReference type="CDD" id="cd00637">
    <property type="entry name" value="7tm_classA_rhodopsin-like"/>
    <property type="match status" value="1"/>
</dbReference>
<dbReference type="GO" id="GO:0004930">
    <property type="term" value="F:G protein-coupled receptor activity"/>
    <property type="evidence" value="ECO:0007669"/>
    <property type="project" value="UniProtKB-KW"/>
</dbReference>
<feature type="transmembrane region" description="Helical" evidence="10">
    <location>
        <begin position="111"/>
        <end position="129"/>
    </location>
</feature>
<dbReference type="GO" id="GO:0005886">
    <property type="term" value="C:plasma membrane"/>
    <property type="evidence" value="ECO:0007669"/>
    <property type="project" value="TreeGrafter"/>
</dbReference>
<feature type="transmembrane region" description="Helical" evidence="10">
    <location>
        <begin position="32"/>
        <end position="57"/>
    </location>
</feature>
<evidence type="ECO:0000256" key="8">
    <source>
        <dbReference type="RuleBase" id="RU000688"/>
    </source>
</evidence>
<feature type="transmembrane region" description="Helical" evidence="10">
    <location>
        <begin position="69"/>
        <end position="91"/>
    </location>
</feature>
<evidence type="ECO:0000256" key="6">
    <source>
        <dbReference type="ARBA" id="ARBA00023170"/>
    </source>
</evidence>
<proteinExistence type="evidence at transcript level"/>